<dbReference type="GO" id="GO:0046872">
    <property type="term" value="F:metal ion binding"/>
    <property type="evidence" value="ECO:0007669"/>
    <property type="project" value="UniProtKB-KW"/>
</dbReference>
<feature type="binding site" evidence="8">
    <location>
        <position position="51"/>
    </location>
    <ligand>
        <name>Na(+)</name>
        <dbReference type="ChEBI" id="CHEBI:29101"/>
        <label>1</label>
    </ligand>
</feature>
<feature type="binding site" evidence="8">
    <location>
        <position position="291"/>
    </location>
    <ligand>
        <name>Na(+)</name>
        <dbReference type="ChEBI" id="CHEBI:29101"/>
        <label>1</label>
    </ligand>
</feature>
<proteinExistence type="inferred from homology"/>
<feature type="transmembrane region" description="Helical" evidence="9">
    <location>
        <begin position="238"/>
        <end position="261"/>
    </location>
</feature>
<dbReference type="InterPro" id="IPR000175">
    <property type="entry name" value="Na/ntran_symport"/>
</dbReference>
<dbReference type="Proteomes" id="UP001458880">
    <property type="component" value="Unassembled WGS sequence"/>
</dbReference>
<feature type="transmembrane region" description="Helical" evidence="9">
    <location>
        <begin position="386"/>
        <end position="411"/>
    </location>
</feature>
<dbReference type="SUPFAM" id="SSF161070">
    <property type="entry name" value="SNF-like"/>
    <property type="match status" value="1"/>
</dbReference>
<keyword evidence="3" id="KW-0813">Transport</keyword>
<dbReference type="InterPro" id="IPR037272">
    <property type="entry name" value="SNS_sf"/>
</dbReference>
<dbReference type="GO" id="GO:0005283">
    <property type="term" value="F:amino acid:sodium symporter activity"/>
    <property type="evidence" value="ECO:0007669"/>
    <property type="project" value="TreeGrafter"/>
</dbReference>
<evidence type="ECO:0000256" key="7">
    <source>
        <dbReference type="ARBA" id="ARBA00023136"/>
    </source>
</evidence>
<dbReference type="AlphaFoldDB" id="A0AAW1MFG4"/>
<comment type="caution">
    <text evidence="10">The sequence shown here is derived from an EMBL/GenBank/DDBJ whole genome shotgun (WGS) entry which is preliminary data.</text>
</comment>
<comment type="subcellular location">
    <subcellularLocation>
        <location evidence="1">Membrane</location>
        <topology evidence="1">Multi-pass membrane protein</topology>
    </subcellularLocation>
</comment>
<feature type="transmembrane region" description="Helical" evidence="9">
    <location>
        <begin position="498"/>
        <end position="517"/>
    </location>
</feature>
<dbReference type="PANTHER" id="PTHR11616">
    <property type="entry name" value="SODIUM/CHLORIDE DEPENDENT TRANSPORTER"/>
    <property type="match status" value="1"/>
</dbReference>
<dbReference type="EMBL" id="JASPKY010000054">
    <property type="protein sequence ID" value="KAK9744923.1"/>
    <property type="molecule type" value="Genomic_DNA"/>
</dbReference>
<evidence type="ECO:0000256" key="5">
    <source>
        <dbReference type="ARBA" id="ARBA00022847"/>
    </source>
</evidence>
<evidence type="ECO:0000313" key="10">
    <source>
        <dbReference type="EMBL" id="KAK9744923.1"/>
    </source>
</evidence>
<evidence type="ECO:0000256" key="9">
    <source>
        <dbReference type="SAM" id="Phobius"/>
    </source>
</evidence>
<keyword evidence="8" id="KW-0479">Metal-binding</keyword>
<feature type="transmembrane region" description="Helical" evidence="9">
    <location>
        <begin position="66"/>
        <end position="89"/>
    </location>
</feature>
<feature type="transmembrane region" description="Helical" evidence="9">
    <location>
        <begin position="211"/>
        <end position="231"/>
    </location>
</feature>
<keyword evidence="11" id="KW-1185">Reference proteome</keyword>
<dbReference type="Pfam" id="PF00209">
    <property type="entry name" value="SNF"/>
    <property type="match status" value="1"/>
</dbReference>
<feature type="binding site" evidence="8">
    <location>
        <position position="329"/>
    </location>
    <ligand>
        <name>Na(+)</name>
        <dbReference type="ChEBI" id="CHEBI:29101"/>
        <label>1</label>
    </ligand>
</feature>
<keyword evidence="6 9" id="KW-1133">Transmembrane helix</keyword>
<feature type="transmembrane region" description="Helical" evidence="9">
    <location>
        <begin position="538"/>
        <end position="564"/>
    </location>
</feature>
<evidence type="ECO:0000256" key="3">
    <source>
        <dbReference type="ARBA" id="ARBA00022448"/>
    </source>
</evidence>
<feature type="transmembrane region" description="Helical" evidence="9">
    <location>
        <begin position="423"/>
        <end position="448"/>
    </location>
</feature>
<organism evidence="10 11">
    <name type="scientific">Popillia japonica</name>
    <name type="common">Japanese beetle</name>
    <dbReference type="NCBI Taxonomy" id="7064"/>
    <lineage>
        <taxon>Eukaryota</taxon>
        <taxon>Metazoa</taxon>
        <taxon>Ecdysozoa</taxon>
        <taxon>Arthropoda</taxon>
        <taxon>Hexapoda</taxon>
        <taxon>Insecta</taxon>
        <taxon>Pterygota</taxon>
        <taxon>Neoptera</taxon>
        <taxon>Endopterygota</taxon>
        <taxon>Coleoptera</taxon>
        <taxon>Polyphaga</taxon>
        <taxon>Scarabaeiformia</taxon>
        <taxon>Scarabaeidae</taxon>
        <taxon>Rutelinae</taxon>
        <taxon>Popillia</taxon>
    </lineage>
</organism>
<name>A0AAW1MFG4_POPJA</name>
<keyword evidence="4 9" id="KW-0812">Transmembrane</keyword>
<reference evidence="10 11" key="1">
    <citation type="journal article" date="2024" name="BMC Genomics">
        <title>De novo assembly and annotation of Popillia japonica's genome with initial clues to its potential as an invasive pest.</title>
        <authorList>
            <person name="Cucini C."/>
            <person name="Boschi S."/>
            <person name="Funari R."/>
            <person name="Cardaioli E."/>
            <person name="Iannotti N."/>
            <person name="Marturano G."/>
            <person name="Paoli F."/>
            <person name="Bruttini M."/>
            <person name="Carapelli A."/>
            <person name="Frati F."/>
            <person name="Nardi F."/>
        </authorList>
    </citation>
    <scope>NUCLEOTIDE SEQUENCE [LARGE SCALE GENOMIC DNA]</scope>
    <source>
        <strain evidence="10">DMR45628</strain>
    </source>
</reference>
<evidence type="ECO:0000256" key="4">
    <source>
        <dbReference type="ARBA" id="ARBA00022692"/>
    </source>
</evidence>
<accession>A0AAW1MFG4</accession>
<feature type="transmembrane region" description="Helical" evidence="9">
    <location>
        <begin position="355"/>
        <end position="374"/>
    </location>
</feature>
<keyword evidence="7 9" id="KW-0472">Membrane</keyword>
<dbReference type="GO" id="GO:0005886">
    <property type="term" value="C:plasma membrane"/>
    <property type="evidence" value="ECO:0007669"/>
    <property type="project" value="TreeGrafter"/>
</dbReference>
<evidence type="ECO:0000256" key="8">
    <source>
        <dbReference type="PIRSR" id="PIRSR600175-1"/>
    </source>
</evidence>
<evidence type="ECO:0000256" key="2">
    <source>
        <dbReference type="ARBA" id="ARBA00006459"/>
    </source>
</evidence>
<feature type="transmembrane region" description="Helical" evidence="9">
    <location>
        <begin position="455"/>
        <end position="478"/>
    </location>
</feature>
<feature type="transmembrane region" description="Helical" evidence="9">
    <location>
        <begin position="40"/>
        <end position="60"/>
    </location>
</feature>
<keyword evidence="5" id="KW-0769">Symport</keyword>
<evidence type="ECO:0000256" key="1">
    <source>
        <dbReference type="ARBA" id="ARBA00004141"/>
    </source>
</evidence>
<sequence>MESLDKRKKKKDETFKSRKKRKGAEIKYTRNEKNFWPHRLHYYCYIIMLGNGPDFVPFMVCFALDLSAGLFLIIYLVSCFMLGMPMIYMEIFLGRYTQMTNSQMYRMVPIFFGFGIMVLVMNIFYIPLTMVHASYFFINFMKLMIEQELFRDCPQNSAGKCYSTPLAKNESDDQHFCYHGDVFCDYENKKKYTTEYLYWTIFKGGHNSYPIWQLLISLVVTWLVIGTFLILGMRVIGAMLKFTTVSCWVIFFIAYVMSLTVPGGPVGLQQFFTVDYEKISIYKIMVVAFYSIGKLGFLIPTGYMTASAYAKFPKRLGTGAETLLLVSANVLISVFFLSGLYAIAGALADVYNIKLGQAMAPSYALYLALITQFLTHMDCPNSFMLVYLLCFWLIQVVKVAIVIHLVVLNLYDYLPQLSYFPNYVVMSVVGVCGVMSLIGCLRVFVLVIEIMAVNYIVLCLNVHTFIESVCVFYCYGVKRLCDDIHFMTGRKPMRFWSILWYTLPFVSLVSFVVIVTNTNDLENIESVLAHRKLTSRDVLIGFILLFASLLVSFMGSFLFVVLGFRNTSVSREICFL</sequence>
<feature type="transmembrane region" description="Helical" evidence="9">
    <location>
        <begin position="323"/>
        <end position="343"/>
    </location>
</feature>
<gene>
    <name evidence="10" type="ORF">QE152_g7437</name>
</gene>
<dbReference type="PANTHER" id="PTHR11616:SF241">
    <property type="entry name" value="SODIUM- AND CHLORIDE-DEPENDENT GLYCINE TRANSPORTER 2"/>
    <property type="match status" value="1"/>
</dbReference>
<evidence type="ECO:0000256" key="6">
    <source>
        <dbReference type="ARBA" id="ARBA00022989"/>
    </source>
</evidence>
<keyword evidence="8" id="KW-0915">Sodium</keyword>
<dbReference type="PROSITE" id="PS50267">
    <property type="entry name" value="NA_NEUROTRAN_SYMP_3"/>
    <property type="match status" value="1"/>
</dbReference>
<comment type="similarity">
    <text evidence="2">Belongs to the sodium:neurotransmitter symporter (SNF) (TC 2.A.22) family.</text>
</comment>
<protein>
    <submittedName>
        <fullName evidence="10">Sodium:neurotransmitter symporter family</fullName>
    </submittedName>
</protein>
<evidence type="ECO:0000313" key="11">
    <source>
        <dbReference type="Proteomes" id="UP001458880"/>
    </source>
</evidence>
<feature type="transmembrane region" description="Helical" evidence="9">
    <location>
        <begin position="110"/>
        <end position="138"/>
    </location>
</feature>
<dbReference type="GO" id="GO:0089718">
    <property type="term" value="P:amino acid import across plasma membrane"/>
    <property type="evidence" value="ECO:0007669"/>
    <property type="project" value="TreeGrafter"/>
</dbReference>
<feature type="transmembrane region" description="Helical" evidence="9">
    <location>
        <begin position="281"/>
        <end position="303"/>
    </location>
</feature>